<proteinExistence type="predicted"/>
<keyword evidence="1" id="KW-1185">Reference proteome</keyword>
<dbReference type="WBParaSite" id="ACRNAN_scaffold12987.g31324.t1">
    <property type="protein sequence ID" value="ACRNAN_scaffold12987.g31324.t1"/>
    <property type="gene ID" value="ACRNAN_scaffold12987.g31324"/>
</dbReference>
<evidence type="ECO:0000313" key="1">
    <source>
        <dbReference type="Proteomes" id="UP000887540"/>
    </source>
</evidence>
<organism evidence="1 2">
    <name type="scientific">Acrobeloides nanus</name>
    <dbReference type="NCBI Taxonomy" id="290746"/>
    <lineage>
        <taxon>Eukaryota</taxon>
        <taxon>Metazoa</taxon>
        <taxon>Ecdysozoa</taxon>
        <taxon>Nematoda</taxon>
        <taxon>Chromadorea</taxon>
        <taxon>Rhabditida</taxon>
        <taxon>Tylenchina</taxon>
        <taxon>Cephalobomorpha</taxon>
        <taxon>Cephaloboidea</taxon>
        <taxon>Cephalobidae</taxon>
        <taxon>Acrobeloides</taxon>
    </lineage>
</organism>
<accession>A0A914CPX3</accession>
<reference evidence="2" key="1">
    <citation type="submission" date="2022-11" db="UniProtKB">
        <authorList>
            <consortium name="WormBaseParasite"/>
        </authorList>
    </citation>
    <scope>IDENTIFICATION</scope>
</reference>
<name>A0A914CPX3_9BILA</name>
<sequence length="202" mass="24203">ILLQDRNIKKDPFGIEDLHREYTLNKKKRWLIPQILGENIESYQNPELNLKVSLVTTTLHWAWNVTKYTGYSQIEQKTLTKTAKNLDRPDDLFNRDFWSPSRPKPSFDKNDIYDYETCPIDDFLPFEENENIDPLIRTSTPTYRLEDFIVNKQEKERRKKKVSRKISDFEIFSKTELKEAILEEKRVSQETRENPETRCRVS</sequence>
<dbReference type="Proteomes" id="UP000887540">
    <property type="component" value="Unplaced"/>
</dbReference>
<evidence type="ECO:0000313" key="2">
    <source>
        <dbReference type="WBParaSite" id="ACRNAN_scaffold12987.g31324.t1"/>
    </source>
</evidence>
<protein>
    <submittedName>
        <fullName evidence="2">Protein TIC 214</fullName>
    </submittedName>
</protein>
<dbReference type="AlphaFoldDB" id="A0A914CPX3"/>